<evidence type="ECO:0000313" key="2">
    <source>
        <dbReference type="EMBL" id="PXA05340.1"/>
    </source>
</evidence>
<organism evidence="2 3">
    <name type="scientific">Coraliomargarita sinensis</name>
    <dbReference type="NCBI Taxonomy" id="2174842"/>
    <lineage>
        <taxon>Bacteria</taxon>
        <taxon>Pseudomonadati</taxon>
        <taxon>Verrucomicrobiota</taxon>
        <taxon>Opitutia</taxon>
        <taxon>Puniceicoccales</taxon>
        <taxon>Coraliomargaritaceae</taxon>
        <taxon>Coraliomargarita</taxon>
    </lineage>
</organism>
<dbReference type="GO" id="GO:0030246">
    <property type="term" value="F:carbohydrate binding"/>
    <property type="evidence" value="ECO:0007669"/>
    <property type="project" value="InterPro"/>
</dbReference>
<protein>
    <recommendedName>
        <fullName evidence="4">Rhamnogalacturonan lyase domain-containing protein</fullName>
    </recommendedName>
</protein>
<dbReference type="AlphaFoldDB" id="A0A317ZIJ8"/>
<dbReference type="Gene3D" id="2.60.40.420">
    <property type="entry name" value="Cupredoxins - blue copper proteins"/>
    <property type="match status" value="1"/>
</dbReference>
<reference evidence="2 3" key="1">
    <citation type="submission" date="2018-05" db="EMBL/GenBank/DDBJ databases">
        <title>Coraliomargarita sinensis sp. nov., isolated from a marine solar saltern.</title>
        <authorList>
            <person name="Zhou L.Y."/>
        </authorList>
    </citation>
    <scope>NUCLEOTIDE SEQUENCE [LARGE SCALE GENOMIC DNA]</scope>
    <source>
        <strain evidence="2 3">WN38</strain>
    </source>
</reference>
<keyword evidence="1" id="KW-0732">Signal</keyword>
<feature type="signal peptide" evidence="1">
    <location>
        <begin position="1"/>
        <end position="19"/>
    </location>
</feature>
<evidence type="ECO:0000256" key="1">
    <source>
        <dbReference type="SAM" id="SignalP"/>
    </source>
</evidence>
<dbReference type="InterPro" id="IPR008972">
    <property type="entry name" value="Cupredoxin"/>
</dbReference>
<dbReference type="RefSeq" id="WP_110129421.1">
    <property type="nucleotide sequence ID" value="NZ_QHJQ01000001.1"/>
</dbReference>
<evidence type="ECO:0000313" key="3">
    <source>
        <dbReference type="Proteomes" id="UP000247099"/>
    </source>
</evidence>
<dbReference type="InterPro" id="IPR013784">
    <property type="entry name" value="Carb-bd-like_fold"/>
</dbReference>
<dbReference type="Gene3D" id="2.60.40.1120">
    <property type="entry name" value="Carboxypeptidase-like, regulatory domain"/>
    <property type="match status" value="1"/>
</dbReference>
<dbReference type="SUPFAM" id="SSF49452">
    <property type="entry name" value="Starch-binding domain-like"/>
    <property type="match status" value="1"/>
</dbReference>
<comment type="caution">
    <text evidence="2">The sequence shown here is derived from an EMBL/GenBank/DDBJ whole genome shotgun (WGS) entry which is preliminary data.</text>
</comment>
<dbReference type="Proteomes" id="UP000247099">
    <property type="component" value="Unassembled WGS sequence"/>
</dbReference>
<dbReference type="EMBL" id="QHJQ01000001">
    <property type="protein sequence ID" value="PXA05340.1"/>
    <property type="molecule type" value="Genomic_DNA"/>
</dbReference>
<name>A0A317ZIJ8_9BACT</name>
<accession>A0A317ZIJ8</accession>
<keyword evidence="3" id="KW-1185">Reference proteome</keyword>
<dbReference type="SUPFAM" id="SSF49503">
    <property type="entry name" value="Cupredoxins"/>
    <property type="match status" value="1"/>
</dbReference>
<proteinExistence type="predicted"/>
<dbReference type="OrthoDB" id="9772097at2"/>
<dbReference type="Pfam" id="PF13620">
    <property type="entry name" value="CarboxypepD_reg"/>
    <property type="match status" value="1"/>
</dbReference>
<sequence length="209" mass="23096">MLRFCLILLIGFGPSLALAGELSGKVDLKPAKQRRSAARYTGNTAELGPPAPFLGVVYLSRKDLSAGTPPEAPRVMSQRGLQFYPAVLPISAGSKVAFPNEDNTYHNVFSYSPEKRFDLGRYAKGEGPPIVTFDKVGEVRVFCEVHEHMRAIVLVLDTPYFTTTDEEGRFSLSEVPPGEYTLNVWRLNQPPHTQTVTVDEGKRVVEISD</sequence>
<evidence type="ECO:0008006" key="4">
    <source>
        <dbReference type="Google" id="ProtNLM"/>
    </source>
</evidence>
<gene>
    <name evidence="2" type="ORF">DDZ13_00300</name>
</gene>
<feature type="chain" id="PRO_5016300762" description="Rhamnogalacturonan lyase domain-containing protein" evidence="1">
    <location>
        <begin position="20"/>
        <end position="209"/>
    </location>
</feature>
<dbReference type="InParanoid" id="A0A317ZIJ8"/>